<accession>A0A0D2LL79</accession>
<dbReference type="AlphaFoldDB" id="A0A0D2LL79"/>
<dbReference type="PROSITE" id="PS50011">
    <property type="entry name" value="PROTEIN_KINASE_DOM"/>
    <property type="match status" value="1"/>
</dbReference>
<evidence type="ECO:0000313" key="3">
    <source>
        <dbReference type="EMBL" id="KIZ07119.1"/>
    </source>
</evidence>
<dbReference type="InterPro" id="IPR017441">
    <property type="entry name" value="Protein_kinase_ATP_BS"/>
</dbReference>
<dbReference type="GO" id="GO:0004672">
    <property type="term" value="F:protein kinase activity"/>
    <property type="evidence" value="ECO:0007669"/>
    <property type="project" value="InterPro"/>
</dbReference>
<evidence type="ECO:0000256" key="1">
    <source>
        <dbReference type="PROSITE-ProRule" id="PRU10141"/>
    </source>
</evidence>
<evidence type="ECO:0000259" key="2">
    <source>
        <dbReference type="PROSITE" id="PS50011"/>
    </source>
</evidence>
<dbReference type="STRING" id="145388.A0A0D2LL79"/>
<dbReference type="InterPro" id="IPR011009">
    <property type="entry name" value="Kinase-like_dom_sf"/>
</dbReference>
<keyword evidence="1" id="KW-0067">ATP-binding</keyword>
<keyword evidence="1" id="KW-0547">Nucleotide-binding</keyword>
<dbReference type="InterPro" id="IPR000719">
    <property type="entry name" value="Prot_kinase_dom"/>
</dbReference>
<feature type="domain" description="Protein kinase" evidence="2">
    <location>
        <begin position="21"/>
        <end position="69"/>
    </location>
</feature>
<keyword evidence="4" id="KW-1185">Reference proteome</keyword>
<dbReference type="RefSeq" id="XP_013906138.1">
    <property type="nucleotide sequence ID" value="XM_014050684.1"/>
</dbReference>
<dbReference type="OrthoDB" id="248923at2759"/>
<gene>
    <name evidence="3" type="ORF">MNEG_0840</name>
</gene>
<organism evidence="3 4">
    <name type="scientific">Monoraphidium neglectum</name>
    <dbReference type="NCBI Taxonomy" id="145388"/>
    <lineage>
        <taxon>Eukaryota</taxon>
        <taxon>Viridiplantae</taxon>
        <taxon>Chlorophyta</taxon>
        <taxon>core chlorophytes</taxon>
        <taxon>Chlorophyceae</taxon>
        <taxon>CS clade</taxon>
        <taxon>Sphaeropleales</taxon>
        <taxon>Selenastraceae</taxon>
        <taxon>Monoraphidium</taxon>
    </lineage>
</organism>
<dbReference type="SUPFAM" id="SSF56112">
    <property type="entry name" value="Protein kinase-like (PK-like)"/>
    <property type="match status" value="1"/>
</dbReference>
<evidence type="ECO:0000313" key="4">
    <source>
        <dbReference type="Proteomes" id="UP000054498"/>
    </source>
</evidence>
<dbReference type="GO" id="GO:0005524">
    <property type="term" value="F:ATP binding"/>
    <property type="evidence" value="ECO:0007669"/>
    <property type="project" value="UniProtKB-UniRule"/>
</dbReference>
<feature type="binding site" evidence="1">
    <location>
        <position position="50"/>
    </location>
    <ligand>
        <name>ATP</name>
        <dbReference type="ChEBI" id="CHEBI:30616"/>
    </ligand>
</feature>
<dbReference type="PROSITE" id="PS00107">
    <property type="entry name" value="PROTEIN_KINASE_ATP"/>
    <property type="match status" value="1"/>
</dbReference>
<proteinExistence type="predicted"/>
<dbReference type="GeneID" id="25726958"/>
<dbReference type="Gene3D" id="3.30.200.20">
    <property type="entry name" value="Phosphorylase Kinase, domain 1"/>
    <property type="match status" value="1"/>
</dbReference>
<dbReference type="EMBL" id="KK100293">
    <property type="protein sequence ID" value="KIZ07119.1"/>
    <property type="molecule type" value="Genomic_DNA"/>
</dbReference>
<name>A0A0D2LL79_9CHLO</name>
<protein>
    <recommendedName>
        <fullName evidence="2">Protein kinase domain-containing protein</fullName>
    </recommendedName>
</protein>
<reference evidence="3 4" key="1">
    <citation type="journal article" date="2013" name="BMC Genomics">
        <title>Reconstruction of the lipid metabolism for the microalga Monoraphidium neglectum from its genome sequence reveals characteristics suitable for biofuel production.</title>
        <authorList>
            <person name="Bogen C."/>
            <person name="Al-Dilaimi A."/>
            <person name="Albersmeier A."/>
            <person name="Wichmann J."/>
            <person name="Grundmann M."/>
            <person name="Rupp O."/>
            <person name="Lauersen K.J."/>
            <person name="Blifernez-Klassen O."/>
            <person name="Kalinowski J."/>
            <person name="Goesmann A."/>
            <person name="Mussgnug J.H."/>
            <person name="Kruse O."/>
        </authorList>
    </citation>
    <scope>NUCLEOTIDE SEQUENCE [LARGE SCALE GENOMIC DNA]</scope>
    <source>
        <strain evidence="3 4">SAG 48.87</strain>
    </source>
</reference>
<dbReference type="KEGG" id="mng:MNEG_0840"/>
<dbReference type="Proteomes" id="UP000054498">
    <property type="component" value="Unassembled WGS sequence"/>
</dbReference>
<sequence length="69" mass="7587">MYRAVSNEVQAQPQAQAQPKFKVLKALGRGSYGTVYKVQRLADGQAYAMKETDIGKMSHQERSDAALAV</sequence>